<feature type="domain" description="MOSC" evidence="1">
    <location>
        <begin position="165"/>
        <end position="319"/>
    </location>
</feature>
<keyword evidence="3" id="KW-1185">Reference proteome</keyword>
<dbReference type="GO" id="GO:0030170">
    <property type="term" value="F:pyridoxal phosphate binding"/>
    <property type="evidence" value="ECO:0007669"/>
    <property type="project" value="InterPro"/>
</dbReference>
<dbReference type="InterPro" id="IPR005302">
    <property type="entry name" value="MoCF_Sase_C"/>
</dbReference>
<reference evidence="2" key="1">
    <citation type="submission" date="2021-01" db="EMBL/GenBank/DDBJ databases">
        <title>Whole genome shotgun sequence of Acrocarpospora phusangensis NBRC 108782.</title>
        <authorList>
            <person name="Komaki H."/>
            <person name="Tamura T."/>
        </authorList>
    </citation>
    <scope>NUCLEOTIDE SEQUENCE</scope>
    <source>
        <strain evidence="2">NBRC 108782</strain>
    </source>
</reference>
<dbReference type="PANTHER" id="PTHR14237">
    <property type="entry name" value="MOLYBDOPTERIN COFACTOR SULFURASE MOSC"/>
    <property type="match status" value="1"/>
</dbReference>
<dbReference type="Pfam" id="PF03473">
    <property type="entry name" value="MOSC"/>
    <property type="match status" value="1"/>
</dbReference>
<protein>
    <submittedName>
        <fullName evidence="2">Molybdenum cofactor biosysynthesis protein</fullName>
    </submittedName>
</protein>
<dbReference type="PANTHER" id="PTHR14237:SF19">
    <property type="entry name" value="MITOCHONDRIAL AMIDOXIME REDUCING COMPONENT 1"/>
    <property type="match status" value="1"/>
</dbReference>
<dbReference type="GO" id="GO:0030151">
    <property type="term" value="F:molybdenum ion binding"/>
    <property type="evidence" value="ECO:0007669"/>
    <property type="project" value="InterPro"/>
</dbReference>
<dbReference type="InterPro" id="IPR011037">
    <property type="entry name" value="Pyrv_Knase-like_insert_dom_sf"/>
</dbReference>
<organism evidence="2 3">
    <name type="scientific">Acrocarpospora phusangensis</name>
    <dbReference type="NCBI Taxonomy" id="1070424"/>
    <lineage>
        <taxon>Bacteria</taxon>
        <taxon>Bacillati</taxon>
        <taxon>Actinomycetota</taxon>
        <taxon>Actinomycetes</taxon>
        <taxon>Streptosporangiales</taxon>
        <taxon>Streptosporangiaceae</taxon>
        <taxon>Acrocarpospora</taxon>
    </lineage>
</organism>
<proteinExistence type="predicted"/>
<dbReference type="AlphaFoldDB" id="A0A919QEH3"/>
<dbReference type="PROSITE" id="PS51340">
    <property type="entry name" value="MOSC"/>
    <property type="match status" value="1"/>
</dbReference>
<dbReference type="SUPFAM" id="SSF50800">
    <property type="entry name" value="PK beta-barrel domain-like"/>
    <property type="match status" value="1"/>
</dbReference>
<gene>
    <name evidence="2" type="ORF">Aph01nite_56810</name>
</gene>
<dbReference type="Pfam" id="PF03476">
    <property type="entry name" value="MOSC_N"/>
    <property type="match status" value="1"/>
</dbReference>
<dbReference type="SUPFAM" id="SSF141673">
    <property type="entry name" value="MOSC N-terminal domain-like"/>
    <property type="match status" value="1"/>
</dbReference>
<dbReference type="Proteomes" id="UP000640052">
    <property type="component" value="Unassembled WGS sequence"/>
</dbReference>
<name>A0A919QEH3_9ACTN</name>
<comment type="caution">
    <text evidence="2">The sequence shown here is derived from an EMBL/GenBank/DDBJ whole genome shotgun (WGS) entry which is preliminary data.</text>
</comment>
<dbReference type="EMBL" id="BOOA01000054">
    <property type="protein sequence ID" value="GIH27371.1"/>
    <property type="molecule type" value="Genomic_DNA"/>
</dbReference>
<sequence>MTALGDLLRFAVTREAAVRGGRPRDGSRRDGRQPLVKALSPSYGVGMELAEIRKYPVKSVSGRAVDSAVVEPWGLAGDRRWAVVDEIGDLHWVGEHPRLLSVVASATAEDGLLLDAPGLPQLKIPPATGESVPVGGFVELDTAVLADSDAHAWFSRLLGKPARLVWLDDPGRCAVPAANGGLPGDVVSFAGTAPILLTSRSSLRRLDDWILEGALERQEDPPGPLDMSRFRPNLVIDGAPPYAEDDWREIRIGSLAFRFTEHCDRCATTTYDPVTIEKGREPLRTLARHRRWNGLTWFGIRLVPRGRGELRVGDPVTVLA</sequence>
<evidence type="ECO:0000313" key="2">
    <source>
        <dbReference type="EMBL" id="GIH27371.1"/>
    </source>
</evidence>
<accession>A0A919QEH3</accession>
<dbReference type="GO" id="GO:0003824">
    <property type="term" value="F:catalytic activity"/>
    <property type="evidence" value="ECO:0007669"/>
    <property type="project" value="InterPro"/>
</dbReference>
<evidence type="ECO:0000313" key="3">
    <source>
        <dbReference type="Proteomes" id="UP000640052"/>
    </source>
</evidence>
<dbReference type="InterPro" id="IPR005303">
    <property type="entry name" value="MOCOS_middle"/>
</dbReference>
<evidence type="ECO:0000259" key="1">
    <source>
        <dbReference type="PROSITE" id="PS51340"/>
    </source>
</evidence>